<evidence type="ECO:0000313" key="1">
    <source>
        <dbReference type="EMBL" id="MBA4646304.1"/>
    </source>
</evidence>
<protein>
    <submittedName>
        <fullName evidence="1">Uncharacterized protein</fullName>
    </submittedName>
</protein>
<proteinExistence type="predicted"/>
<dbReference type="EMBL" id="GISG01145501">
    <property type="protein sequence ID" value="MBA4646303.1"/>
    <property type="molecule type" value="Transcribed_RNA"/>
</dbReference>
<organism evidence="1">
    <name type="scientific">Opuntia streptacantha</name>
    <name type="common">Prickly pear cactus</name>
    <name type="synonym">Opuntia cardona</name>
    <dbReference type="NCBI Taxonomy" id="393608"/>
    <lineage>
        <taxon>Eukaryota</taxon>
        <taxon>Viridiplantae</taxon>
        <taxon>Streptophyta</taxon>
        <taxon>Embryophyta</taxon>
        <taxon>Tracheophyta</taxon>
        <taxon>Spermatophyta</taxon>
        <taxon>Magnoliopsida</taxon>
        <taxon>eudicotyledons</taxon>
        <taxon>Gunneridae</taxon>
        <taxon>Pentapetalae</taxon>
        <taxon>Caryophyllales</taxon>
        <taxon>Cactineae</taxon>
        <taxon>Cactaceae</taxon>
        <taxon>Opuntioideae</taxon>
        <taxon>Opuntia</taxon>
    </lineage>
</organism>
<sequence>MRRSEFADDLDYNQAIRGQDLLTSHFLYLVRKKVGKKNHDNNQEVAVLLLRVELKTSRLLNGCSNQLSYKSTVVGFTFSILRSSFWSLLACCRIVYESLDWHHWPQLGKVQDCCSLIGQPC</sequence>
<name>A0A7C9DTP2_OPUST</name>
<dbReference type="AlphaFoldDB" id="A0A7C9DTP2"/>
<dbReference type="EMBL" id="GISG01145511">
    <property type="protein sequence ID" value="MBA4646304.1"/>
    <property type="molecule type" value="Transcribed_RNA"/>
</dbReference>
<accession>A0A7C9DTP2</accession>
<reference evidence="1" key="2">
    <citation type="submission" date="2020-07" db="EMBL/GenBank/DDBJ databases">
        <authorList>
            <person name="Vera ALvarez R."/>
            <person name="Arias-Moreno D.M."/>
            <person name="Jimenez-Jacinto V."/>
            <person name="Jimenez-Bremont J.F."/>
            <person name="Swaminathan K."/>
            <person name="Moose S.P."/>
            <person name="Guerrero-Gonzalez M.L."/>
            <person name="Marino-Ramirez L."/>
            <person name="Landsman D."/>
            <person name="Rodriguez-Kessler M."/>
            <person name="Delgado-Sanchez P."/>
        </authorList>
    </citation>
    <scope>NUCLEOTIDE SEQUENCE</scope>
    <source>
        <tissue evidence="1">Cladode</tissue>
    </source>
</reference>
<reference evidence="1" key="1">
    <citation type="journal article" date="2013" name="J. Plant Res.">
        <title>Effect of fungi and light on seed germination of three Opuntia species from semiarid lands of central Mexico.</title>
        <authorList>
            <person name="Delgado-Sanchez P."/>
            <person name="Jimenez-Bremont J.F."/>
            <person name="Guerrero-Gonzalez Mde L."/>
            <person name="Flores J."/>
        </authorList>
    </citation>
    <scope>NUCLEOTIDE SEQUENCE</scope>
    <source>
        <tissue evidence="1">Cladode</tissue>
    </source>
</reference>